<dbReference type="InterPro" id="IPR011010">
    <property type="entry name" value="DNA_brk_join_enz"/>
</dbReference>
<sequence length="375" mass="42243">MTDSMADVLADVDDPETIEKVLALSQSDDSAESLTDPSGGPALCDLYDRYLARRRDRSPSTRAQYRRTIPDFVGFAEDDGVTTPAGISTTLVDAYVDELQERYDTDATILTYTKNVRSWLRWLNRRDHCDDAVCRILDKDELGLTPRARDEALPTDEAAAILGKLHQRRRGSMKHALLELLWNTGLRLGGVHSLDVRDFDPANSEVCLRHRPESGTRLKNGSEDEHTAGDGERNVELSDRVVTAIDSYLDHERPAVTDDYGRDPLFATTHGRATRSTLRRRVYEATSCRWAPESSDDRSCDGSCDPDSEVCEYSYYPHAIRRGAIVRHLSGGLQPAIASERFDVSIETIRKHYDPRTKRKRKEDRSAAVRTAWEG</sequence>
<evidence type="ECO:0000256" key="2">
    <source>
        <dbReference type="ARBA" id="ARBA00023125"/>
    </source>
</evidence>
<dbReference type="Gene3D" id="1.10.443.10">
    <property type="entry name" value="Intergrase catalytic core"/>
    <property type="match status" value="1"/>
</dbReference>
<feature type="domain" description="Tyr recombinase" evidence="6">
    <location>
        <begin position="148"/>
        <end position="370"/>
    </location>
</feature>
<evidence type="ECO:0000256" key="4">
    <source>
        <dbReference type="PROSITE-ProRule" id="PRU01248"/>
    </source>
</evidence>
<feature type="region of interest" description="Disordered" evidence="5">
    <location>
        <begin position="211"/>
        <end position="234"/>
    </location>
</feature>
<evidence type="ECO:0000259" key="6">
    <source>
        <dbReference type="PROSITE" id="PS51898"/>
    </source>
</evidence>
<keyword evidence="1" id="KW-0229">DNA integration</keyword>
<feature type="region of interest" description="Disordered" evidence="5">
    <location>
        <begin position="355"/>
        <end position="375"/>
    </location>
</feature>
<proteinExistence type="predicted"/>
<keyword evidence="3" id="KW-0233">DNA recombination</keyword>
<dbReference type="SUPFAM" id="SSF56349">
    <property type="entry name" value="DNA breaking-rejoining enzymes"/>
    <property type="match status" value="1"/>
</dbReference>
<evidence type="ECO:0000256" key="5">
    <source>
        <dbReference type="SAM" id="MobiDB-lite"/>
    </source>
</evidence>
<evidence type="ECO:0000259" key="7">
    <source>
        <dbReference type="PROSITE" id="PS51900"/>
    </source>
</evidence>
<dbReference type="Proteomes" id="UP000244727">
    <property type="component" value="Chromosome"/>
</dbReference>
<dbReference type="PROSITE" id="PS51900">
    <property type="entry name" value="CB"/>
    <property type="match status" value="1"/>
</dbReference>
<evidence type="ECO:0000313" key="9">
    <source>
        <dbReference type="Proteomes" id="UP000244727"/>
    </source>
</evidence>
<dbReference type="Pfam" id="PF00589">
    <property type="entry name" value="Phage_integrase"/>
    <property type="match status" value="1"/>
</dbReference>
<evidence type="ECO:0000256" key="1">
    <source>
        <dbReference type="ARBA" id="ARBA00022908"/>
    </source>
</evidence>
<dbReference type="PANTHER" id="PTHR30349:SF41">
    <property type="entry name" value="INTEGRASE_RECOMBINASE PROTEIN MJ0367-RELATED"/>
    <property type="match status" value="1"/>
</dbReference>
<dbReference type="PROSITE" id="PS51898">
    <property type="entry name" value="TYR_RECOMBINASE"/>
    <property type="match status" value="1"/>
</dbReference>
<dbReference type="InterPro" id="IPR004107">
    <property type="entry name" value="Integrase_SAM-like_N"/>
</dbReference>
<dbReference type="GO" id="GO:0006310">
    <property type="term" value="P:DNA recombination"/>
    <property type="evidence" value="ECO:0007669"/>
    <property type="project" value="UniProtKB-KW"/>
</dbReference>
<keyword evidence="2 4" id="KW-0238">DNA-binding</keyword>
<reference evidence="8 9" key="1">
    <citation type="submission" date="2018-04" db="EMBL/GenBank/DDBJ databases">
        <title>Halococcoides cellulosivorans gen. nov., sp. nov., an extremely halophilic cellulose-utilizing haloarchaeon from hypersaline lakes.</title>
        <authorList>
            <person name="Sorokin D.Y."/>
            <person name="Toshchakov S.V."/>
            <person name="Samarov N.I."/>
            <person name="Korzhenkov A."/>
            <person name="Kublanov I.V."/>
        </authorList>
    </citation>
    <scope>NUCLEOTIDE SEQUENCE [LARGE SCALE GENOMIC DNA]</scope>
    <source>
        <strain evidence="8 9">HArcel1</strain>
    </source>
</reference>
<keyword evidence="9" id="KW-1185">Reference proteome</keyword>
<protein>
    <submittedName>
        <fullName evidence="8">Integrase</fullName>
    </submittedName>
</protein>
<dbReference type="Gene3D" id="1.10.150.130">
    <property type="match status" value="1"/>
</dbReference>
<dbReference type="GO" id="GO:0015074">
    <property type="term" value="P:DNA integration"/>
    <property type="evidence" value="ECO:0007669"/>
    <property type="project" value="UniProtKB-KW"/>
</dbReference>
<dbReference type="InterPro" id="IPR002104">
    <property type="entry name" value="Integrase_catalytic"/>
</dbReference>
<dbReference type="InterPro" id="IPR010998">
    <property type="entry name" value="Integrase_recombinase_N"/>
</dbReference>
<evidence type="ECO:0000256" key="3">
    <source>
        <dbReference type="ARBA" id="ARBA00023172"/>
    </source>
</evidence>
<dbReference type="InterPro" id="IPR013762">
    <property type="entry name" value="Integrase-like_cat_sf"/>
</dbReference>
<feature type="domain" description="Core-binding (CB)" evidence="7">
    <location>
        <begin position="41"/>
        <end position="124"/>
    </location>
</feature>
<organism evidence="8 9">
    <name type="scientific">Halococcoides cellulosivorans</name>
    <dbReference type="NCBI Taxonomy" id="1679096"/>
    <lineage>
        <taxon>Archaea</taxon>
        <taxon>Methanobacteriati</taxon>
        <taxon>Methanobacteriota</taxon>
        <taxon>Stenosarchaea group</taxon>
        <taxon>Halobacteria</taxon>
        <taxon>Halobacteriales</taxon>
        <taxon>Haloarculaceae</taxon>
        <taxon>Halococcoides</taxon>
    </lineage>
</organism>
<dbReference type="InterPro" id="IPR050090">
    <property type="entry name" value="Tyrosine_recombinase_XerCD"/>
</dbReference>
<gene>
    <name evidence="8" type="ORF">HARCEL1_12710</name>
</gene>
<dbReference type="Pfam" id="PF02899">
    <property type="entry name" value="Phage_int_SAM_1"/>
    <property type="match status" value="1"/>
</dbReference>
<dbReference type="InterPro" id="IPR044068">
    <property type="entry name" value="CB"/>
</dbReference>
<dbReference type="PANTHER" id="PTHR30349">
    <property type="entry name" value="PHAGE INTEGRASE-RELATED"/>
    <property type="match status" value="1"/>
</dbReference>
<dbReference type="KEGG" id="harc:HARCEL1_12710"/>
<accession>A0A2R4X3Y8</accession>
<name>A0A2R4X3Y8_9EURY</name>
<dbReference type="GO" id="GO:0003677">
    <property type="term" value="F:DNA binding"/>
    <property type="evidence" value="ECO:0007669"/>
    <property type="project" value="UniProtKB-UniRule"/>
</dbReference>
<dbReference type="EMBL" id="CP028858">
    <property type="protein sequence ID" value="AWB28500.1"/>
    <property type="molecule type" value="Genomic_DNA"/>
</dbReference>
<evidence type="ECO:0000313" key="8">
    <source>
        <dbReference type="EMBL" id="AWB28500.1"/>
    </source>
</evidence>
<dbReference type="AlphaFoldDB" id="A0A2R4X3Y8"/>